<dbReference type="FunFam" id="2.60.34.10:FF:000067">
    <property type="entry name" value="Luminal-binding protein 1"/>
    <property type="match status" value="1"/>
</dbReference>
<dbReference type="GO" id="GO:0030968">
    <property type="term" value="P:endoplasmic reticulum unfolded protein response"/>
    <property type="evidence" value="ECO:0007669"/>
    <property type="project" value="TreeGrafter"/>
</dbReference>
<dbReference type="GO" id="GO:0140662">
    <property type="term" value="F:ATP-dependent protein folding chaperone"/>
    <property type="evidence" value="ECO:0007669"/>
    <property type="project" value="InterPro"/>
</dbReference>
<feature type="coiled-coil region" evidence="5">
    <location>
        <begin position="722"/>
        <end position="749"/>
    </location>
</feature>
<keyword evidence="9" id="KW-1185">Reference proteome</keyword>
<dbReference type="InterPro" id="IPR029047">
    <property type="entry name" value="HSP70_peptide-bd_sf"/>
</dbReference>
<organism evidence="8 9">
    <name type="scientific">Dictyostelium firmibasis</name>
    <dbReference type="NCBI Taxonomy" id="79012"/>
    <lineage>
        <taxon>Eukaryota</taxon>
        <taxon>Amoebozoa</taxon>
        <taxon>Evosea</taxon>
        <taxon>Eumycetozoa</taxon>
        <taxon>Dictyostelia</taxon>
        <taxon>Dictyosteliales</taxon>
        <taxon>Dictyosteliaceae</taxon>
        <taxon>Dictyostelium</taxon>
    </lineage>
</organism>
<evidence type="ECO:0000256" key="4">
    <source>
        <dbReference type="ARBA" id="ARBA00023186"/>
    </source>
</evidence>
<feature type="compositionally biased region" description="Low complexity" evidence="6">
    <location>
        <begin position="577"/>
        <end position="590"/>
    </location>
</feature>
<feature type="region of interest" description="Disordered" evidence="6">
    <location>
        <begin position="571"/>
        <end position="614"/>
    </location>
</feature>
<dbReference type="PANTHER" id="PTHR45639:SF3">
    <property type="entry name" value="HYPOXIA UP-REGULATED PROTEIN 1"/>
    <property type="match status" value="1"/>
</dbReference>
<accession>A0AAN7YN30</accession>
<dbReference type="SUPFAM" id="SSF100934">
    <property type="entry name" value="Heat shock protein 70kD (HSP70), C-terminal subdomain"/>
    <property type="match status" value="1"/>
</dbReference>
<dbReference type="InterPro" id="IPR029048">
    <property type="entry name" value="HSP70_C_sf"/>
</dbReference>
<evidence type="ECO:0000256" key="2">
    <source>
        <dbReference type="ARBA" id="ARBA00022824"/>
    </source>
</evidence>
<dbReference type="SUPFAM" id="SSF53067">
    <property type="entry name" value="Actin-like ATPase domain"/>
    <property type="match status" value="2"/>
</dbReference>
<feature type="chain" id="PRO_5042867724" evidence="7">
    <location>
        <begin position="27"/>
        <end position="905"/>
    </location>
</feature>
<keyword evidence="4" id="KW-0143">Chaperone</keyword>
<gene>
    <name evidence="8" type="ORF">RB653_010554</name>
</gene>
<feature type="compositionally biased region" description="Acidic residues" evidence="6">
    <location>
        <begin position="598"/>
        <end position="607"/>
    </location>
</feature>
<evidence type="ECO:0000313" key="8">
    <source>
        <dbReference type="EMBL" id="KAK5575296.1"/>
    </source>
</evidence>
<feature type="signal peptide" evidence="7">
    <location>
        <begin position="1"/>
        <end position="26"/>
    </location>
</feature>
<dbReference type="InterPro" id="IPR013126">
    <property type="entry name" value="Hsp_70_fam"/>
</dbReference>
<feature type="compositionally biased region" description="Acidic residues" evidence="6">
    <location>
        <begin position="458"/>
        <end position="467"/>
    </location>
</feature>
<feature type="compositionally biased region" description="Basic and acidic residues" evidence="6">
    <location>
        <begin position="896"/>
        <end position="905"/>
    </location>
</feature>
<evidence type="ECO:0000256" key="1">
    <source>
        <dbReference type="ARBA" id="ARBA00022741"/>
    </source>
</evidence>
<keyword evidence="1" id="KW-0547">Nucleotide-binding</keyword>
<dbReference type="Gene3D" id="3.30.420.40">
    <property type="match status" value="2"/>
</dbReference>
<evidence type="ECO:0000256" key="6">
    <source>
        <dbReference type="SAM" id="MobiDB-lite"/>
    </source>
</evidence>
<dbReference type="FunFam" id="3.90.640.10:FF:000004">
    <property type="entry name" value="Heat shock 70 kDa protein 4"/>
    <property type="match status" value="1"/>
</dbReference>
<dbReference type="GO" id="GO:0034663">
    <property type="term" value="C:endoplasmic reticulum chaperone complex"/>
    <property type="evidence" value="ECO:0007669"/>
    <property type="project" value="TreeGrafter"/>
</dbReference>
<feature type="region of interest" description="Disordered" evidence="6">
    <location>
        <begin position="841"/>
        <end position="905"/>
    </location>
</feature>
<sequence length="905" mass="102499">MVKNIKIFLSLFFVVVLGLLATTANAMVIGIDLGSQTFKVSLIKPGAFETVLNEQSGRKTVSSVGWFKDERLFSSDSFSVWARNPEQNYNLIQAFLGIKYKEGLVEEIGNGLPLGFKVKNDTIRNTVSIVYDDDVSYSAEELTGMLLRRVKDMASAYAGSSIKDCAITIPPFFTQQQRQSLLDAAQLAGLNVLSLIHDVNAAALTYAMDRIFLEKNQSVIFYDMGARHTSVSLVEFESHNEQIKGVKKNKTVSSVSVKSIEWDEKLGGYDFDMVIVGHLKQLLKKQIPSANVDDIKITIKLLKEVGKMKENLSVNQQAQIFIGSLVDDHDFQATVSRQQFEDLSKSLVERALLPLKRLIDSTSIKLKDIEYFEVVGGGIRIPFIQQALKDYLKRDTLDKHLNGDEAMSNGAAFYAASLTHYFKVKEIKLRDILLNPVDVEINNSNLVSGNNNAETLLEETEDNEENENNEKQPTINQGGLKEKKIQLFKVNSKLGIKKTVSFSSENGFSLFLNNPTINSPLATYIVSNVPTPGEKYNFTGKPKIHCSFRLTTSGIVVLEKAEAEITVSMIKPQPQPNKNTTTASTKKNATIETTNDGSTEEEEEEEETTTKEEGTIQEEKIIEYIQKTIRVPLNFTVKYNGGVEPLSKELYLESNDRINKLDQVDRILRELRQERNNLESFIYETKDKLDSNEEYLKCSTQEERDQLVQELDKTSNWLSDALDNDNTNTEEYRKQLKDIKKKADKIVNRVQQYQLVPVALEELEDVVDKVQPLFASASKDLNITAEELKETTDKIKSVSDWVEEKKNEFKLADYSKDLQTSSYDIKFKLYDLERTIKEILKKKKKPVKPSSSSSSKKDKSSKSSKEKDQKAKDQKDETERDFQNDGASDEQNQQFEDDHKVHDEL</sequence>
<dbReference type="Proteomes" id="UP001344447">
    <property type="component" value="Unassembled WGS sequence"/>
</dbReference>
<proteinExistence type="predicted"/>
<name>A0AAN7YN30_9MYCE</name>
<evidence type="ECO:0000256" key="3">
    <source>
        <dbReference type="ARBA" id="ARBA00022840"/>
    </source>
</evidence>
<dbReference type="PANTHER" id="PTHR45639">
    <property type="entry name" value="HSC70CB, ISOFORM G-RELATED"/>
    <property type="match status" value="1"/>
</dbReference>
<evidence type="ECO:0000313" key="9">
    <source>
        <dbReference type="Proteomes" id="UP001344447"/>
    </source>
</evidence>
<feature type="compositionally biased region" description="Polar residues" evidence="6">
    <location>
        <begin position="885"/>
        <end position="894"/>
    </location>
</feature>
<dbReference type="EMBL" id="JAVFKY010000006">
    <property type="protein sequence ID" value="KAK5575296.1"/>
    <property type="molecule type" value="Genomic_DNA"/>
</dbReference>
<comment type="caution">
    <text evidence="8">The sequence shown here is derived from an EMBL/GenBank/DDBJ whole genome shotgun (WGS) entry which is preliminary data.</text>
</comment>
<protein>
    <submittedName>
        <fullName evidence="8">Uncharacterized protein</fullName>
    </submittedName>
</protein>
<dbReference type="AlphaFoldDB" id="A0AAN7YN30"/>
<dbReference type="Gene3D" id="3.30.30.30">
    <property type="match status" value="1"/>
</dbReference>
<dbReference type="Pfam" id="PF00012">
    <property type="entry name" value="HSP70"/>
    <property type="match status" value="1"/>
</dbReference>
<dbReference type="Gene3D" id="2.60.34.10">
    <property type="entry name" value="Substrate Binding Domain Of DNAk, Chain A, domain 1"/>
    <property type="match status" value="1"/>
</dbReference>
<dbReference type="PRINTS" id="PR00301">
    <property type="entry name" value="HEATSHOCK70"/>
</dbReference>
<feature type="compositionally biased region" description="Basic and acidic residues" evidence="6">
    <location>
        <begin position="855"/>
        <end position="883"/>
    </location>
</feature>
<dbReference type="Gene3D" id="3.90.640.10">
    <property type="entry name" value="Actin, Chain A, domain 4"/>
    <property type="match status" value="1"/>
</dbReference>
<keyword evidence="3" id="KW-0067">ATP-binding</keyword>
<dbReference type="InterPro" id="IPR043129">
    <property type="entry name" value="ATPase_NBD"/>
</dbReference>
<reference evidence="8 9" key="1">
    <citation type="submission" date="2023-11" db="EMBL/GenBank/DDBJ databases">
        <title>Dfirmibasis_genome.</title>
        <authorList>
            <person name="Edelbroek B."/>
            <person name="Kjellin J."/>
            <person name="Jerlstrom-Hultqvist J."/>
            <person name="Soderbom F."/>
        </authorList>
    </citation>
    <scope>NUCLEOTIDE SEQUENCE [LARGE SCALE GENOMIC DNA]</scope>
    <source>
        <strain evidence="8 9">TNS-C-14</strain>
    </source>
</reference>
<feature type="region of interest" description="Disordered" evidence="6">
    <location>
        <begin position="458"/>
        <end position="478"/>
    </location>
</feature>
<dbReference type="GO" id="GO:0005524">
    <property type="term" value="F:ATP binding"/>
    <property type="evidence" value="ECO:0007669"/>
    <property type="project" value="UniProtKB-KW"/>
</dbReference>
<keyword evidence="5" id="KW-0175">Coiled coil</keyword>
<evidence type="ECO:0000256" key="7">
    <source>
        <dbReference type="SAM" id="SignalP"/>
    </source>
</evidence>
<keyword evidence="7" id="KW-0732">Signal</keyword>
<keyword evidence="2" id="KW-0256">Endoplasmic reticulum</keyword>
<feature type="coiled-coil region" evidence="5">
    <location>
        <begin position="661"/>
        <end position="688"/>
    </location>
</feature>
<dbReference type="CDD" id="cd10230">
    <property type="entry name" value="ASKHA_NBD_HSP70_HYOU1"/>
    <property type="match status" value="1"/>
</dbReference>
<dbReference type="Gene3D" id="1.20.1270.10">
    <property type="match status" value="1"/>
</dbReference>
<evidence type="ECO:0000256" key="5">
    <source>
        <dbReference type="SAM" id="Coils"/>
    </source>
</evidence>